<dbReference type="Gene3D" id="1.25.10.10">
    <property type="entry name" value="Leucine-rich Repeat Variant"/>
    <property type="match status" value="1"/>
</dbReference>
<dbReference type="Pfam" id="PF12717">
    <property type="entry name" value="Cnd1"/>
    <property type="match status" value="1"/>
</dbReference>
<evidence type="ECO:0000256" key="2">
    <source>
        <dbReference type="ARBA" id="ARBA00022618"/>
    </source>
</evidence>
<sequence>MDVQEIKNFLEGEGERTYEVERPTIDIDENFLVEICDSIESDGLEVLISNVGSIANTFKTSQEYSCSPNVLEEAVKIIHQGLLTIQMLIESVQGDVKTSMAQVNRQTKHKLRKYMAVLFFLIYKAFVEIERAVAAEAHNLSIANAVKDTSKRGKKKPDYDQSQYRFWLAKWRPRIVAEVLKVVSPPMHEIWEGATDGINIMRCLTLAFCTTIKSKATRLRELDDELEDIFDILGILATKHQEEKGILTRLIPLLKGSEETGAILGNGLDRMITNMTADEASSIVLRALSEALEVYNTNTDFQKQSSASDKGFQGFVYHLCSSQPRAALNSLPILLQYLETDSYTIRNGVLAVAYDLLVWTWDQIKNTEARPEDGEAHNNETDWFPERQNLLNEILLRHLKDINSHVRSKALFHLSELLKGDDRRVTNEEAVLIMKHVRMRLLDKAVQPRKNATALVVELVNNFPFTVSTTESFERKINQKRQQIVSTIENDVDDPATALYFIIKEFHLHLDKGNFFFPPSYKQKISTPDAAIKLIDEALQEKQYWQACEVLCYSLKKWSALAQQLEAVGAGDDAPEKLYLIFFKKSYNDIFPEDYNTLELDELTYVAPASVVDCRDFIWSLQCYYRMKVELDQCQPSLRKLLELGTTTDKKDAIVFYATICGFGYEPPHAIIVSIINAISQLTSVELTEFVEPFRKIFFGGESLNAAFFAKKLISLVDKLSETHVESLSGMIGELYRSRLLTAESIKCLWDAYSLSTGGWMPKDSRSAAYLLGIVGQMEKNIVTSNLTQLIEIGLSQRGLEDYELAKVTLQTILFGCRVEPEFVEPEVPKGRSKAAKVANLKGKSAEEIKFPPTHDMFPKIVELIENGLRTEGDNLMDAMYPRVVELSVQIIYRMCTDPSDIVNRFLPNVHDLVFTTEENASPFKTSEKILFRYMSLGRAILGAHINYFEQTVSEEIKRRKTILTKAKKKDKTTNRRRGARETLGNTSTSNSSILNQSNNDAASEMELMIGNIGFDSEADTIKTYVSKLLDTGFFRQFRVHVLYLCQVFKDIKSLNLKVACVQALAKLMLVCEASVIKSIDTLIKLWQENESVAVKLEIIRASVRLSVRFPNQMEKMNQSISTGLADKDPRIRKACMDYIQYLALSDLLKVREQLSDTVACLCDESQELREMAKDFINEISEKDNILQNSIPDIISRLSTREDITQEDFRGIMKTLLTKIKKEKQLVGLVERIVGRFRGPISIRVAQDTAYCLTQVQQNDKTFKILKDNISAYADKLGDKVVWEHICEVTATIKKLNKPELKTKIDEWEKEVEEHKNKCVALLEAENAGKQKEKPQRMVESESSEDEEEEQANVEDQENMDIEDNAQEAGTAEKDEDEAEESDKEQEGDYQERGESDADQTAEMDQNEGSDDEQMEVASVSD</sequence>
<keyword evidence="4" id="KW-0226">DNA condensation</keyword>
<organism evidence="9 10">
    <name type="scientific">Orchesella dallaii</name>
    <dbReference type="NCBI Taxonomy" id="48710"/>
    <lineage>
        <taxon>Eukaryota</taxon>
        <taxon>Metazoa</taxon>
        <taxon>Ecdysozoa</taxon>
        <taxon>Arthropoda</taxon>
        <taxon>Hexapoda</taxon>
        <taxon>Collembola</taxon>
        <taxon>Entomobryomorpha</taxon>
        <taxon>Entomobryoidea</taxon>
        <taxon>Orchesellidae</taxon>
        <taxon>Orchesellinae</taxon>
        <taxon>Orchesella</taxon>
    </lineage>
</organism>
<keyword evidence="10" id="KW-1185">Reference proteome</keyword>
<keyword evidence="6" id="KW-0131">Cell cycle</keyword>
<protein>
    <recommendedName>
        <fullName evidence="8">Condensin complex subunit 1 C-terminal domain-containing protein</fullName>
    </recommendedName>
</protein>
<dbReference type="PANTHER" id="PTHR14222:SF2">
    <property type="entry name" value="CONDENSIN COMPLEX SUBUNIT 1"/>
    <property type="match status" value="1"/>
</dbReference>
<gene>
    <name evidence="9" type="ORF">ODALV1_LOCUS6542</name>
</gene>
<evidence type="ECO:0000313" key="10">
    <source>
        <dbReference type="Proteomes" id="UP001642540"/>
    </source>
</evidence>
<keyword evidence="2" id="KW-0132">Cell division</keyword>
<dbReference type="InterPro" id="IPR032682">
    <property type="entry name" value="Cnd1_C"/>
</dbReference>
<reference evidence="9 10" key="1">
    <citation type="submission" date="2024-08" db="EMBL/GenBank/DDBJ databases">
        <authorList>
            <person name="Cucini C."/>
            <person name="Frati F."/>
        </authorList>
    </citation>
    <scope>NUCLEOTIDE SEQUENCE [LARGE SCALE GENOMIC DNA]</scope>
</reference>
<feature type="domain" description="Condensin complex subunit 1 C-terminal" evidence="8">
    <location>
        <begin position="1099"/>
        <end position="1253"/>
    </location>
</feature>
<comment type="subcellular location">
    <subcellularLocation>
        <location evidence="1">Nucleus</location>
    </subcellularLocation>
</comment>
<dbReference type="SUPFAM" id="SSF48371">
    <property type="entry name" value="ARM repeat"/>
    <property type="match status" value="1"/>
</dbReference>
<evidence type="ECO:0000259" key="8">
    <source>
        <dbReference type="Pfam" id="PF12717"/>
    </source>
</evidence>
<keyword evidence="5" id="KW-0539">Nucleus</keyword>
<dbReference type="Proteomes" id="UP001642540">
    <property type="component" value="Unassembled WGS sequence"/>
</dbReference>
<evidence type="ECO:0000256" key="3">
    <source>
        <dbReference type="ARBA" id="ARBA00022776"/>
    </source>
</evidence>
<feature type="region of interest" description="Disordered" evidence="7">
    <location>
        <begin position="968"/>
        <end position="996"/>
    </location>
</feature>
<evidence type="ECO:0000256" key="7">
    <source>
        <dbReference type="SAM" id="MobiDB-lite"/>
    </source>
</evidence>
<dbReference type="PANTHER" id="PTHR14222">
    <property type="entry name" value="CONDENSIN"/>
    <property type="match status" value="1"/>
</dbReference>
<feature type="compositionally biased region" description="Basic residues" evidence="7">
    <location>
        <begin position="968"/>
        <end position="979"/>
    </location>
</feature>
<dbReference type="InterPro" id="IPR011989">
    <property type="entry name" value="ARM-like"/>
</dbReference>
<evidence type="ECO:0000256" key="5">
    <source>
        <dbReference type="ARBA" id="ARBA00023242"/>
    </source>
</evidence>
<dbReference type="EMBL" id="CAXLJM020000020">
    <property type="protein sequence ID" value="CAL8086787.1"/>
    <property type="molecule type" value="Genomic_DNA"/>
</dbReference>
<feature type="compositionally biased region" description="Acidic residues" evidence="7">
    <location>
        <begin position="1342"/>
        <end position="1366"/>
    </location>
</feature>
<evidence type="ECO:0000256" key="6">
    <source>
        <dbReference type="ARBA" id="ARBA00023306"/>
    </source>
</evidence>
<name>A0ABP1Q613_9HEXA</name>
<feature type="compositionally biased region" description="Acidic residues" evidence="7">
    <location>
        <begin position="1397"/>
        <end position="1415"/>
    </location>
</feature>
<dbReference type="InterPro" id="IPR026971">
    <property type="entry name" value="CND1/NCAPD3"/>
</dbReference>
<proteinExistence type="predicted"/>
<feature type="compositionally biased region" description="Polar residues" evidence="7">
    <location>
        <begin position="984"/>
        <end position="996"/>
    </location>
</feature>
<evidence type="ECO:0000313" key="9">
    <source>
        <dbReference type="EMBL" id="CAL8086787.1"/>
    </source>
</evidence>
<feature type="compositionally biased region" description="Basic and acidic residues" evidence="7">
    <location>
        <begin position="1327"/>
        <end position="1340"/>
    </location>
</feature>
<feature type="compositionally biased region" description="Basic and acidic residues" evidence="7">
    <location>
        <begin position="1385"/>
        <end position="1396"/>
    </location>
</feature>
<keyword evidence="3" id="KW-0498">Mitosis</keyword>
<evidence type="ECO:0000256" key="1">
    <source>
        <dbReference type="ARBA" id="ARBA00004123"/>
    </source>
</evidence>
<dbReference type="InterPro" id="IPR016024">
    <property type="entry name" value="ARM-type_fold"/>
</dbReference>
<accession>A0ABP1Q613</accession>
<evidence type="ECO:0000256" key="4">
    <source>
        <dbReference type="ARBA" id="ARBA00023067"/>
    </source>
</evidence>
<feature type="region of interest" description="Disordered" evidence="7">
    <location>
        <begin position="1324"/>
        <end position="1422"/>
    </location>
</feature>
<comment type="caution">
    <text evidence="9">The sequence shown here is derived from an EMBL/GenBank/DDBJ whole genome shotgun (WGS) entry which is preliminary data.</text>
</comment>
<feature type="compositionally biased region" description="Acidic residues" evidence="7">
    <location>
        <begin position="1374"/>
        <end position="1384"/>
    </location>
</feature>